<dbReference type="SUPFAM" id="SSF53098">
    <property type="entry name" value="Ribonuclease H-like"/>
    <property type="match status" value="1"/>
</dbReference>
<evidence type="ECO:0000256" key="3">
    <source>
        <dbReference type="SAM" id="MobiDB-lite"/>
    </source>
</evidence>
<proteinExistence type="predicted"/>
<dbReference type="InterPro" id="IPR012337">
    <property type="entry name" value="RNaseH-like_sf"/>
</dbReference>
<sequence>MDDDELISYVLDGLGLEYKELATTLHMHPDIDFDKFYDLALGEEHLQKRMSLTAASGVAMAADRRSTERNFSPNSTGHNQTHSYGSGRGRGRGRNWNQGHNGHGSGRANPWESTQGNWVPYPRTQSRDQQHTCVPRTQSRDQQHTFVAPHATLTDGHPPLLPTPHGNSPNTQRADVICFRCDKPGHIARFCPDRRPHAYIAENTSTLSQSPHDVANLNWCFDSGATHHMTADPTSLPHAQPYTGTDTIVVGNGNQLAITHIGHTQLTGLHKSLELNEVLCVPAIRKNLISIRRVCRDNDCFFELDANGFCVKDNKTRTVLLTGSSSNGLYHIQTASHIACQIAFYGERTTQDVWHARLGHPSHSVFSTLLNKYQLPLDGALLSNKHCHICPLGKSCRLPFEYRKFHAQSPLALLHLDLWGPAPVSSNFGYRYYLSIVDDNTRFTWLYPLAKKSDVLTTFIPFKKMVENRFSSKIQQLQIDGGGEFTSKLFMNFLNDHGISHQISCPYTPQQNGVVERKHRHIVAMGLCLLAQSRLPSSFWVEAFSTAVFLINRLPTPQLDNLSPYEKLLHRPPDYKFLKSFGCACFPHMVPYNKHKLSFKSIPCVFIGYDDHYKGYRCLDPFSGRIYISRNVTFDETSFPYKQPQNTSPLHSGGLHSIPHPDQATLTTQSDLGPSTYSPQIQIPDSLPNNTPQSPSPSTTSSSPPNSFSHNTAPQAISSISDPCTLSPTSPSSSPSPKSMHPPCESASPSSKSTNPPSPNSTTPSPSTPSSHMLFTNPPSESTPHSSPIDPSIFPNSPDTPNPPQNFKSLNSIIPFGPETKPLYSKTSPHPLPHALLAEYSDPMSIEPTSFTQASQSSHWQAAMKDEYDALMRNQTWSLVPATSCMNIVGCKWVFKVKRKADGSIDRYKARLVAKGFNQKEGFDYEETFSPVVKPATIRTILSLAVSYNWSLQQLDVRNAFLNGYLQEEVYMKQPPGFHDSSRPQYVCRLHKALYGLKQAPRAWFQRLSTFLLAQRFVHSHSDASLFIRRSSSCTMYVLVYVDDIIVTGSETQSVHQFIDTLCSTFDSRRMGELNFFLGMEINRFSNNLFLSQTRYAFDLLKRFNMTECKSCPTPLPSDTRLSCMDGDPLPDPSNYRSMVGGLQYLTLSRPDISFAVNQVCQFMHNPRTSHLQVVKRIFRYIKGTLEQGLIFHKSNDFTLRSFSDADWAGSVDDRRSTTGACIFLGPNLLTWTAKKQSTVSRSSTEAEYRALANTAAEIRWFGYLFRELGIPLRSAPCIYVDNISAIYMAANPIFHARTRHIEIDYHFVRELVARKALHTLYVPSSHQLADIFTKGLNRDRFSLLKSKLNLRVAPLCLREGKENHDTYHDSTQLAHSMKSVYPTQLALTDSPSQDQLHPS</sequence>
<dbReference type="InterPro" id="IPR054722">
    <property type="entry name" value="PolX-like_BBD"/>
</dbReference>
<dbReference type="SMART" id="SM00343">
    <property type="entry name" value="ZnF_C2HC"/>
    <property type="match status" value="1"/>
</dbReference>
<feature type="compositionally biased region" description="Polar residues" evidence="3">
    <location>
        <begin position="773"/>
        <end position="786"/>
    </location>
</feature>
<dbReference type="GO" id="GO:0004190">
    <property type="term" value="F:aspartic-type endopeptidase activity"/>
    <property type="evidence" value="ECO:0007669"/>
    <property type="project" value="UniProtKB-KW"/>
</dbReference>
<feature type="domain" description="CCHC-type" evidence="4">
    <location>
        <begin position="178"/>
        <end position="193"/>
    </location>
</feature>
<keyword evidence="1" id="KW-0064">Aspartyl protease</keyword>
<organism evidence="6 7">
    <name type="scientific">Prunus dulcis</name>
    <name type="common">Almond</name>
    <name type="synonym">Amygdalus dulcis</name>
    <dbReference type="NCBI Taxonomy" id="3755"/>
    <lineage>
        <taxon>Eukaryota</taxon>
        <taxon>Viridiplantae</taxon>
        <taxon>Streptophyta</taxon>
        <taxon>Embryophyta</taxon>
        <taxon>Tracheophyta</taxon>
        <taxon>Spermatophyta</taxon>
        <taxon>Magnoliopsida</taxon>
        <taxon>eudicotyledons</taxon>
        <taxon>Gunneridae</taxon>
        <taxon>Pentapetalae</taxon>
        <taxon>rosids</taxon>
        <taxon>fabids</taxon>
        <taxon>Rosales</taxon>
        <taxon>Rosaceae</taxon>
        <taxon>Amygdaloideae</taxon>
        <taxon>Amygdaleae</taxon>
        <taxon>Prunus</taxon>
    </lineage>
</organism>
<dbReference type="EMBL" id="JAJFAZ020000003">
    <property type="protein sequence ID" value="KAI5340227.1"/>
    <property type="molecule type" value="Genomic_DNA"/>
</dbReference>
<feature type="compositionally biased region" description="Low complexity" evidence="3">
    <location>
        <begin position="686"/>
        <end position="712"/>
    </location>
</feature>
<evidence type="ECO:0000313" key="7">
    <source>
        <dbReference type="Proteomes" id="UP001054821"/>
    </source>
</evidence>
<dbReference type="PANTHER" id="PTHR11439:SF524">
    <property type="entry name" value="RNA-DIRECTED DNA POLYMERASE, PROTEIN KINASE RLK-PELLE-DLSV FAMILY"/>
    <property type="match status" value="1"/>
</dbReference>
<evidence type="ECO:0000259" key="4">
    <source>
        <dbReference type="PROSITE" id="PS50158"/>
    </source>
</evidence>
<dbReference type="InterPro" id="IPR043502">
    <property type="entry name" value="DNA/RNA_pol_sf"/>
</dbReference>
<dbReference type="PROSITE" id="PS50994">
    <property type="entry name" value="INTEGRASE"/>
    <property type="match status" value="1"/>
</dbReference>
<feature type="compositionally biased region" description="Polar residues" evidence="3">
    <location>
        <begin position="69"/>
        <end position="84"/>
    </location>
</feature>
<dbReference type="SUPFAM" id="SSF57756">
    <property type="entry name" value="Retrovirus zinc finger-like domains"/>
    <property type="match status" value="1"/>
</dbReference>
<dbReference type="CDD" id="cd09272">
    <property type="entry name" value="RNase_HI_RT_Ty1"/>
    <property type="match status" value="1"/>
</dbReference>
<dbReference type="Pfam" id="PF07727">
    <property type="entry name" value="RVT_2"/>
    <property type="match status" value="1"/>
</dbReference>
<reference evidence="6 7" key="1">
    <citation type="journal article" date="2022" name="G3 (Bethesda)">
        <title>Whole-genome sequence and methylome profiling of the almond [Prunus dulcis (Mill.) D.A. Webb] cultivar 'Nonpareil'.</title>
        <authorList>
            <person name="D'Amico-Willman K.M."/>
            <person name="Ouma W.Z."/>
            <person name="Meulia T."/>
            <person name="Sideli G.M."/>
            <person name="Gradziel T.M."/>
            <person name="Fresnedo-Ramirez J."/>
        </authorList>
    </citation>
    <scope>NUCLEOTIDE SEQUENCE [LARGE SCALE GENOMIC DNA]</scope>
    <source>
        <strain evidence="6">Clone GOH B32 T37-40</strain>
    </source>
</reference>
<keyword evidence="2" id="KW-0479">Metal-binding</keyword>
<feature type="domain" description="Integrase catalytic" evidence="5">
    <location>
        <begin position="406"/>
        <end position="572"/>
    </location>
</feature>
<dbReference type="Pfam" id="PF22936">
    <property type="entry name" value="Pol_BBD"/>
    <property type="match status" value="1"/>
</dbReference>
<keyword evidence="7" id="KW-1185">Reference proteome</keyword>
<evidence type="ECO:0000259" key="5">
    <source>
        <dbReference type="PROSITE" id="PS50994"/>
    </source>
</evidence>
<feature type="region of interest" description="Disordered" evidence="3">
    <location>
        <begin position="61"/>
        <end position="143"/>
    </location>
</feature>
<gene>
    <name evidence="6" type="ORF">L3X38_019501</name>
</gene>
<dbReference type="InterPro" id="IPR036397">
    <property type="entry name" value="RNaseH_sf"/>
</dbReference>
<feature type="compositionally biased region" description="Low complexity" evidence="3">
    <location>
        <begin position="721"/>
        <end position="771"/>
    </location>
</feature>
<dbReference type="InterPro" id="IPR013103">
    <property type="entry name" value="RVT_2"/>
</dbReference>
<dbReference type="PANTHER" id="PTHR11439">
    <property type="entry name" value="GAG-POL-RELATED RETROTRANSPOSON"/>
    <property type="match status" value="1"/>
</dbReference>
<evidence type="ECO:0000256" key="2">
    <source>
        <dbReference type="PROSITE-ProRule" id="PRU00047"/>
    </source>
</evidence>
<keyword evidence="1" id="KW-0378">Hydrolase</keyword>
<evidence type="ECO:0008006" key="8">
    <source>
        <dbReference type="Google" id="ProtNLM"/>
    </source>
</evidence>
<dbReference type="InterPro" id="IPR025724">
    <property type="entry name" value="GAG-pre-integrase_dom"/>
</dbReference>
<dbReference type="InterPro" id="IPR001584">
    <property type="entry name" value="Integrase_cat-core"/>
</dbReference>
<dbReference type="GO" id="GO:0003676">
    <property type="term" value="F:nucleic acid binding"/>
    <property type="evidence" value="ECO:0007669"/>
    <property type="project" value="InterPro"/>
</dbReference>
<name>A0AAD4WD93_PRUDU</name>
<dbReference type="Pfam" id="PF13976">
    <property type="entry name" value="gag_pre-integrs"/>
    <property type="match status" value="1"/>
</dbReference>
<protein>
    <recommendedName>
        <fullName evidence="8">RNA-directed DNA polymerase</fullName>
    </recommendedName>
</protein>
<dbReference type="SUPFAM" id="SSF56672">
    <property type="entry name" value="DNA/RNA polymerases"/>
    <property type="match status" value="1"/>
</dbReference>
<dbReference type="GO" id="GO:0015074">
    <property type="term" value="P:DNA integration"/>
    <property type="evidence" value="ECO:0007669"/>
    <property type="project" value="InterPro"/>
</dbReference>
<dbReference type="InterPro" id="IPR057670">
    <property type="entry name" value="SH3_retrovirus"/>
</dbReference>
<keyword evidence="1" id="KW-0645">Protease</keyword>
<comment type="caution">
    <text evidence="6">The sequence shown here is derived from an EMBL/GenBank/DDBJ whole genome shotgun (WGS) entry which is preliminary data.</text>
</comment>
<feature type="region of interest" description="Disordered" evidence="3">
    <location>
        <begin position="639"/>
        <end position="811"/>
    </location>
</feature>
<accession>A0AAD4WD93</accession>
<dbReference type="InterPro" id="IPR001878">
    <property type="entry name" value="Znf_CCHC"/>
</dbReference>
<dbReference type="Gene3D" id="3.30.420.10">
    <property type="entry name" value="Ribonuclease H-like superfamily/Ribonuclease H"/>
    <property type="match status" value="1"/>
</dbReference>
<keyword evidence="2" id="KW-0863">Zinc-finger</keyword>
<dbReference type="Proteomes" id="UP001054821">
    <property type="component" value="Chromosome 3"/>
</dbReference>
<dbReference type="Pfam" id="PF25597">
    <property type="entry name" value="SH3_retrovirus"/>
    <property type="match status" value="1"/>
</dbReference>
<dbReference type="GO" id="GO:0008270">
    <property type="term" value="F:zinc ion binding"/>
    <property type="evidence" value="ECO:0007669"/>
    <property type="project" value="UniProtKB-KW"/>
</dbReference>
<evidence type="ECO:0000313" key="6">
    <source>
        <dbReference type="EMBL" id="KAI5340227.1"/>
    </source>
</evidence>
<dbReference type="PROSITE" id="PS50158">
    <property type="entry name" value="ZF_CCHC"/>
    <property type="match status" value="1"/>
</dbReference>
<dbReference type="Pfam" id="PF00665">
    <property type="entry name" value="rve"/>
    <property type="match status" value="1"/>
</dbReference>
<feature type="compositionally biased region" description="Polar residues" evidence="3">
    <location>
        <begin position="664"/>
        <end position="683"/>
    </location>
</feature>
<evidence type="ECO:0000256" key="1">
    <source>
        <dbReference type="ARBA" id="ARBA00022750"/>
    </source>
</evidence>
<dbReference type="InterPro" id="IPR036875">
    <property type="entry name" value="Znf_CCHC_sf"/>
</dbReference>
<dbReference type="Gene3D" id="4.10.60.10">
    <property type="entry name" value="Zinc finger, CCHC-type"/>
    <property type="match status" value="1"/>
</dbReference>
<keyword evidence="2" id="KW-0862">Zinc</keyword>